<dbReference type="InterPro" id="IPR018253">
    <property type="entry name" value="DnaJ_domain_CS"/>
</dbReference>
<feature type="transmembrane region" description="Helical" evidence="3">
    <location>
        <begin position="299"/>
        <end position="317"/>
    </location>
</feature>
<dbReference type="InterPro" id="IPR036869">
    <property type="entry name" value="J_dom_sf"/>
</dbReference>
<feature type="domain" description="J" evidence="4">
    <location>
        <begin position="3"/>
        <end position="67"/>
    </location>
</feature>
<keyword evidence="3" id="KW-1133">Transmembrane helix</keyword>
<evidence type="ECO:0000313" key="5">
    <source>
        <dbReference type="EMBL" id="MBB6647578.1"/>
    </source>
</evidence>
<dbReference type="Gene3D" id="1.10.287.110">
    <property type="entry name" value="DnaJ domain"/>
    <property type="match status" value="1"/>
</dbReference>
<feature type="transmembrane region" description="Helical" evidence="3">
    <location>
        <begin position="180"/>
        <end position="201"/>
    </location>
</feature>
<feature type="compositionally biased region" description="Low complexity" evidence="2">
    <location>
        <begin position="130"/>
        <end position="140"/>
    </location>
</feature>
<evidence type="ECO:0000256" key="1">
    <source>
        <dbReference type="ARBA" id="ARBA00023186"/>
    </source>
</evidence>
<accession>A0A7J9SLJ5</accession>
<reference evidence="5 6" key="1">
    <citation type="submission" date="2020-08" db="EMBL/GenBank/DDBJ databases">
        <authorList>
            <person name="Seo M.-J."/>
        </authorList>
    </citation>
    <scope>NUCLEOTIDE SEQUENCE [LARGE SCALE GENOMIC DNA]</scope>
    <source>
        <strain evidence="5 6">MBLA0160</strain>
    </source>
</reference>
<dbReference type="PROSITE" id="PS50076">
    <property type="entry name" value="DNAJ_2"/>
    <property type="match status" value="1"/>
</dbReference>
<evidence type="ECO:0000259" key="4">
    <source>
        <dbReference type="PROSITE" id="PS50076"/>
    </source>
</evidence>
<dbReference type="SMART" id="SM00271">
    <property type="entry name" value="DnaJ"/>
    <property type="match status" value="1"/>
</dbReference>
<dbReference type="PRINTS" id="PR00625">
    <property type="entry name" value="JDOMAIN"/>
</dbReference>
<dbReference type="Pfam" id="PF00226">
    <property type="entry name" value="DnaJ"/>
    <property type="match status" value="1"/>
</dbReference>
<comment type="caution">
    <text evidence="5">The sequence shown here is derived from an EMBL/GenBank/DDBJ whole genome shotgun (WGS) entry which is preliminary data.</text>
</comment>
<dbReference type="GO" id="GO:0042026">
    <property type="term" value="P:protein refolding"/>
    <property type="evidence" value="ECO:0007669"/>
    <property type="project" value="TreeGrafter"/>
</dbReference>
<feature type="transmembrane region" description="Helical" evidence="3">
    <location>
        <begin position="273"/>
        <end position="293"/>
    </location>
</feature>
<dbReference type="PANTHER" id="PTHR43096:SF52">
    <property type="entry name" value="DNAJ HOMOLOG 1, MITOCHONDRIAL-RELATED"/>
    <property type="match status" value="1"/>
</dbReference>
<proteinExistence type="predicted"/>
<evidence type="ECO:0000256" key="2">
    <source>
        <dbReference type="SAM" id="MobiDB-lite"/>
    </source>
</evidence>
<protein>
    <submittedName>
        <fullName evidence="5">DnaJ domain-containing protein</fullName>
    </submittedName>
</protein>
<feature type="compositionally biased region" description="Gly residues" evidence="2">
    <location>
        <begin position="94"/>
        <end position="111"/>
    </location>
</feature>
<dbReference type="InterPro" id="IPR001623">
    <property type="entry name" value="DnaJ_domain"/>
</dbReference>
<keyword evidence="3" id="KW-0812">Transmembrane</keyword>
<organism evidence="5 6">
    <name type="scientific">Halobellus ruber</name>
    <dbReference type="NCBI Taxonomy" id="2761102"/>
    <lineage>
        <taxon>Archaea</taxon>
        <taxon>Methanobacteriati</taxon>
        <taxon>Methanobacteriota</taxon>
        <taxon>Stenosarchaea group</taxon>
        <taxon>Halobacteria</taxon>
        <taxon>Halobacteriales</taxon>
        <taxon>Haloferacaceae</taxon>
        <taxon>Halobellus</taxon>
    </lineage>
</organism>
<dbReference type="AlphaFoldDB" id="A0A7J9SLJ5"/>
<dbReference type="PROSITE" id="PS00636">
    <property type="entry name" value="DNAJ_1"/>
    <property type="match status" value="1"/>
</dbReference>
<gene>
    <name evidence="5" type="ORF">H5V44_15015</name>
</gene>
<dbReference type="CDD" id="cd06257">
    <property type="entry name" value="DnaJ"/>
    <property type="match status" value="1"/>
</dbReference>
<dbReference type="PANTHER" id="PTHR43096">
    <property type="entry name" value="DNAJ HOMOLOG 1, MITOCHONDRIAL-RELATED"/>
    <property type="match status" value="1"/>
</dbReference>
<feature type="compositionally biased region" description="Basic and acidic residues" evidence="2">
    <location>
        <begin position="142"/>
        <end position="157"/>
    </location>
</feature>
<evidence type="ECO:0000256" key="3">
    <source>
        <dbReference type="SAM" id="Phobius"/>
    </source>
</evidence>
<dbReference type="Proteomes" id="UP000546257">
    <property type="component" value="Unassembled WGS sequence"/>
</dbReference>
<dbReference type="GO" id="GO:0005737">
    <property type="term" value="C:cytoplasm"/>
    <property type="evidence" value="ECO:0007669"/>
    <property type="project" value="TreeGrafter"/>
</dbReference>
<dbReference type="SUPFAM" id="SSF46565">
    <property type="entry name" value="Chaperone J-domain"/>
    <property type="match status" value="1"/>
</dbReference>
<keyword evidence="6" id="KW-1185">Reference proteome</keyword>
<sequence>MENFYELLGVSEDASTDEIDRAWRERVRRYHPDVNDDARATAQFKTLQTAHEVLTDGTERAAYDRLGHETYVEERLDGLPTAGDAPATERDGSNDGGTSGGTGATGGGRTGATGRTTGSGRTGESRSRSRGSGRAGQSAGPNRRERAADAGTGRDRGGGTSARSETSTTRERRRPRRPLAYGWATVAAVSAVYLVGLWSYLGANASALATLAEAPPATIPASLARAGDLIAPGTFVLDAVAAGAVLPLTLAAGAIGLAVGFLAVVASFGRGAAYLYAAGGVAPAAALAVGPVVAAPDGAVLLLAVVIPVATAGLFLVDVGRELLAGP</sequence>
<dbReference type="GO" id="GO:0051082">
    <property type="term" value="F:unfolded protein binding"/>
    <property type="evidence" value="ECO:0007669"/>
    <property type="project" value="TreeGrafter"/>
</dbReference>
<dbReference type="EMBL" id="JACKXD010000006">
    <property type="protein sequence ID" value="MBB6647578.1"/>
    <property type="molecule type" value="Genomic_DNA"/>
</dbReference>
<name>A0A7J9SLJ5_9EURY</name>
<evidence type="ECO:0000313" key="6">
    <source>
        <dbReference type="Proteomes" id="UP000546257"/>
    </source>
</evidence>
<feature type="transmembrane region" description="Helical" evidence="3">
    <location>
        <begin position="244"/>
        <end position="266"/>
    </location>
</feature>
<keyword evidence="3" id="KW-0472">Membrane</keyword>
<keyword evidence="1" id="KW-0143">Chaperone</keyword>
<feature type="region of interest" description="Disordered" evidence="2">
    <location>
        <begin position="75"/>
        <end position="174"/>
    </location>
</feature>